<dbReference type="EMBL" id="CP003169">
    <property type="protein sequence ID" value="AEV73316.1"/>
    <property type="molecule type" value="Genomic_DNA"/>
</dbReference>
<evidence type="ECO:0000313" key="2">
    <source>
        <dbReference type="Proteomes" id="UP000005442"/>
    </source>
</evidence>
<gene>
    <name evidence="1" type="ordered locus">MycrhN_2735</name>
</gene>
<dbReference type="HOGENOM" id="CLU_2602276_0_0_11"/>
<dbReference type="Proteomes" id="UP000005442">
    <property type="component" value="Chromosome"/>
</dbReference>
<organism evidence="1 2">
    <name type="scientific">Mycolicibacterium rhodesiae (strain NBB3)</name>
    <name type="common">Mycobacterium rhodesiae</name>
    <dbReference type="NCBI Taxonomy" id="710685"/>
    <lineage>
        <taxon>Bacteria</taxon>
        <taxon>Bacillati</taxon>
        <taxon>Actinomycetota</taxon>
        <taxon>Actinomycetes</taxon>
        <taxon>Mycobacteriales</taxon>
        <taxon>Mycobacteriaceae</taxon>
        <taxon>Mycolicibacterium</taxon>
    </lineage>
</organism>
<evidence type="ECO:0000313" key="1">
    <source>
        <dbReference type="EMBL" id="AEV73316.1"/>
    </source>
</evidence>
<dbReference type="STRING" id="710685.MycrhN_2735"/>
<sequence length="79" mass="8654">MDELTVYHWPPSAPGEKHEFTYLIIDLRGEPGAGPPYRVSVVNGDPLMYEAESALVADLNTIEASRCAGCTHRPLEAAR</sequence>
<dbReference type="AlphaFoldDB" id="G8RH12"/>
<reference evidence="1 2" key="1">
    <citation type="submission" date="2011-12" db="EMBL/GenBank/DDBJ databases">
        <title>Complete sequence of Mycobacterium rhodesiae NBB3.</title>
        <authorList>
            <consortium name="US DOE Joint Genome Institute"/>
            <person name="Lucas S."/>
            <person name="Han J."/>
            <person name="Lapidus A."/>
            <person name="Cheng J.-F."/>
            <person name="Goodwin L."/>
            <person name="Pitluck S."/>
            <person name="Peters L."/>
            <person name="Mikhailova N."/>
            <person name="Gu W."/>
            <person name="Detter J.C."/>
            <person name="Han C."/>
            <person name="Tapia R."/>
            <person name="Land M."/>
            <person name="Hauser L."/>
            <person name="Kyrpides N."/>
            <person name="Ivanova N."/>
            <person name="Pagani I."/>
            <person name="Mattes T."/>
            <person name="Holmes A."/>
            <person name="Rutledge P."/>
            <person name="Paulsen I."/>
            <person name="Coleman N."/>
            <person name="Woyke T."/>
        </authorList>
    </citation>
    <scope>NUCLEOTIDE SEQUENCE [LARGE SCALE GENOMIC DNA]</scope>
    <source>
        <strain evidence="1 2">NBB3</strain>
    </source>
</reference>
<protein>
    <submittedName>
        <fullName evidence="1">Uncharacterized protein</fullName>
    </submittedName>
</protein>
<dbReference type="KEGG" id="mrh:MycrhN_2735"/>
<accession>G8RH12</accession>
<proteinExistence type="predicted"/>
<keyword evidence="2" id="KW-1185">Reference proteome</keyword>
<name>G8RH12_MYCRN</name>
<dbReference type="PATRIC" id="fig|710685.3.peg.2723"/>